<protein>
    <submittedName>
        <fullName evidence="7">Cytochrome-c oxidase, cbb3-type subunit II</fullName>
    </submittedName>
</protein>
<comment type="caution">
    <text evidence="7">The sequence shown here is derived from an EMBL/GenBank/DDBJ whole genome shotgun (WGS) entry which is preliminary data.</text>
</comment>
<keyword evidence="5" id="KW-0812">Transmembrane</keyword>
<dbReference type="PROSITE" id="PS51007">
    <property type="entry name" value="CYTC"/>
    <property type="match status" value="1"/>
</dbReference>
<dbReference type="Gene3D" id="6.10.250.2250">
    <property type="match status" value="1"/>
</dbReference>
<reference evidence="7 8" key="1">
    <citation type="journal article" date="2013" name="Antonie Van Leeuwenhoek">
        <title>Dongia rigui sp. nov., isolated from freshwater of a large wetland in Korea.</title>
        <authorList>
            <person name="Baik K.S."/>
            <person name="Hwang Y.M."/>
            <person name="Choi J.S."/>
            <person name="Kwon J."/>
            <person name="Seong C.N."/>
        </authorList>
    </citation>
    <scope>NUCLEOTIDE SEQUENCE [LARGE SCALE GENOMIC DNA]</scope>
    <source>
        <strain evidence="7 8">04SU4-P</strain>
    </source>
</reference>
<dbReference type="InterPro" id="IPR003468">
    <property type="entry name" value="Cyt_c_oxidase_monohaem-su/FixO"/>
</dbReference>
<organism evidence="7 8">
    <name type="scientific">Dongia rigui</name>
    <dbReference type="NCBI Taxonomy" id="940149"/>
    <lineage>
        <taxon>Bacteria</taxon>
        <taxon>Pseudomonadati</taxon>
        <taxon>Pseudomonadota</taxon>
        <taxon>Alphaproteobacteria</taxon>
        <taxon>Rhodospirillales</taxon>
        <taxon>Dongiaceae</taxon>
        <taxon>Dongia</taxon>
    </lineage>
</organism>
<keyword evidence="8" id="KW-1185">Reference proteome</keyword>
<dbReference type="Proteomes" id="UP001271769">
    <property type="component" value="Unassembled WGS sequence"/>
</dbReference>
<sequence>MIKHEKFETNSIILLVGILLTVAIGGLVEIVPLFTIGETIEKVEGVRPLSPLELAGRNIYISEGCYNCHSQQIRPFRDEVERYGHYSLAAESIYDHPFQWGSKRTGPDLARVGGKYSNDWQAAHLIDPRSVVPESIMPTYAHLAKQPLVLPNIADHLKTLSLVGVPYSDEMIKDAAADLAAQATPDADTEGLLQRYPKAAIGDLDGDPTTITKMDAIIAYLQSLGRMVDFTTYRPELGAAKAEGGQ</sequence>
<feature type="transmembrane region" description="Helical" evidence="5">
    <location>
        <begin position="12"/>
        <end position="34"/>
    </location>
</feature>
<dbReference type="EMBL" id="JAXCLX010000001">
    <property type="protein sequence ID" value="MDY0870966.1"/>
    <property type="molecule type" value="Genomic_DNA"/>
</dbReference>
<keyword evidence="3 4" id="KW-0408">Iron</keyword>
<gene>
    <name evidence="7" type="primary">ccoO</name>
    <name evidence="7" type="ORF">SMD31_03495</name>
</gene>
<keyword evidence="5" id="KW-0472">Membrane</keyword>
<evidence type="ECO:0000259" key="6">
    <source>
        <dbReference type="PROSITE" id="PS51007"/>
    </source>
</evidence>
<dbReference type="Gene3D" id="1.10.760.10">
    <property type="entry name" value="Cytochrome c-like domain"/>
    <property type="match status" value="1"/>
</dbReference>
<accession>A0ABU5DUI4</accession>
<evidence type="ECO:0000256" key="4">
    <source>
        <dbReference type="PROSITE-ProRule" id="PRU00433"/>
    </source>
</evidence>
<evidence type="ECO:0000256" key="2">
    <source>
        <dbReference type="ARBA" id="ARBA00022723"/>
    </source>
</evidence>
<dbReference type="NCBIfam" id="NF011055">
    <property type="entry name" value="PRK14487.1"/>
    <property type="match status" value="1"/>
</dbReference>
<dbReference type="Pfam" id="PF02433">
    <property type="entry name" value="FixO"/>
    <property type="match status" value="1"/>
</dbReference>
<feature type="domain" description="Cytochrome c" evidence="6">
    <location>
        <begin position="51"/>
        <end position="183"/>
    </location>
</feature>
<keyword evidence="2 4" id="KW-0479">Metal-binding</keyword>
<evidence type="ECO:0000313" key="7">
    <source>
        <dbReference type="EMBL" id="MDY0870966.1"/>
    </source>
</evidence>
<evidence type="ECO:0000256" key="5">
    <source>
        <dbReference type="SAM" id="Phobius"/>
    </source>
</evidence>
<evidence type="ECO:0000256" key="1">
    <source>
        <dbReference type="ARBA" id="ARBA00022617"/>
    </source>
</evidence>
<proteinExistence type="predicted"/>
<dbReference type="InterPro" id="IPR036909">
    <property type="entry name" value="Cyt_c-like_dom_sf"/>
</dbReference>
<name>A0ABU5DUI4_9PROT</name>
<dbReference type="InterPro" id="IPR009056">
    <property type="entry name" value="Cyt_c-like_dom"/>
</dbReference>
<keyword evidence="1 4" id="KW-0349">Heme</keyword>
<dbReference type="RefSeq" id="WP_320499337.1">
    <property type="nucleotide sequence ID" value="NZ_JAXCLX010000001.1"/>
</dbReference>
<dbReference type="NCBIfam" id="TIGR00781">
    <property type="entry name" value="ccoO"/>
    <property type="match status" value="1"/>
</dbReference>
<evidence type="ECO:0000256" key="3">
    <source>
        <dbReference type="ARBA" id="ARBA00023004"/>
    </source>
</evidence>
<evidence type="ECO:0000313" key="8">
    <source>
        <dbReference type="Proteomes" id="UP001271769"/>
    </source>
</evidence>
<dbReference type="SUPFAM" id="SSF46626">
    <property type="entry name" value="Cytochrome c"/>
    <property type="match status" value="1"/>
</dbReference>
<keyword evidence="5" id="KW-1133">Transmembrane helix</keyword>